<accession>A0A100XFM9</accession>
<dbReference type="RefSeq" id="WP_003926681.1">
    <property type="nucleotide sequence ID" value="NZ_BCTB01000018.1"/>
</dbReference>
<comment type="caution">
    <text evidence="1">The sequence shown here is derived from an EMBL/GenBank/DDBJ whole genome shotgun (WGS) entry which is preliminary data.</text>
</comment>
<reference evidence="2" key="2">
    <citation type="submission" date="2016-02" db="EMBL/GenBank/DDBJ databases">
        <title>Draft genome sequence of five rapidly growing Mycobacterium species.</title>
        <authorList>
            <person name="Katahira K."/>
            <person name="Gotou Y."/>
            <person name="Iida K."/>
            <person name="Ogura Y."/>
            <person name="Hayashi T."/>
        </authorList>
    </citation>
    <scope>NUCLEOTIDE SEQUENCE [LARGE SCALE GENOMIC DNA]</scope>
    <source>
        <strain evidence="2">JCM6362</strain>
    </source>
</reference>
<evidence type="ECO:0000313" key="1">
    <source>
        <dbReference type="EMBL" id="GAT15787.1"/>
    </source>
</evidence>
<evidence type="ECO:0000313" key="2">
    <source>
        <dbReference type="Proteomes" id="UP000069654"/>
    </source>
</evidence>
<sequence length="205" mass="22503">MTAHEVLLFGGRELPRPLADLPVCADPDRDDIDAAAARADRLIVVGTQADLAAVLTRLMRTERLHVELAHVHGGPLTSRLRARRARTRPARRIPLVRDETGVAIVGSAEWHPESSGKPLHGEGIVDDTVLFDGDVSRVRIEPIPLMPGLRAAVLSDRGRPVRWVIGRAAQLGTTGARVVRDGVVGPRTVRRSTFYRHTEGWLQVR</sequence>
<name>A0A100XFM9_MYCTH</name>
<gene>
    <name evidence="1" type="ORF">RMCT_2757</name>
</gene>
<proteinExistence type="predicted"/>
<organism evidence="1 2">
    <name type="scientific">Mycolicibacterium thermoresistibile</name>
    <name type="common">Mycobacterium thermoresistibile</name>
    <dbReference type="NCBI Taxonomy" id="1797"/>
    <lineage>
        <taxon>Bacteria</taxon>
        <taxon>Bacillati</taxon>
        <taxon>Actinomycetota</taxon>
        <taxon>Actinomycetes</taxon>
        <taxon>Mycobacteriales</taxon>
        <taxon>Mycobacteriaceae</taxon>
        <taxon>Mycolicibacterium</taxon>
    </lineage>
</organism>
<evidence type="ECO:0008006" key="3">
    <source>
        <dbReference type="Google" id="ProtNLM"/>
    </source>
</evidence>
<dbReference type="EMBL" id="BCTB01000018">
    <property type="protein sequence ID" value="GAT15787.1"/>
    <property type="molecule type" value="Genomic_DNA"/>
</dbReference>
<dbReference type="OMA" id="MRIDALW"/>
<reference evidence="1 2" key="1">
    <citation type="journal article" date="2016" name="Genome Announc.">
        <title>Draft Genome Sequences of Five Rapidly Growing Mycobacterium Species, M. thermoresistibile, M. fortuitum subsp. acetamidolyticum, M. canariasense, M. brisbanense, and M. novocastrense.</title>
        <authorList>
            <person name="Katahira K."/>
            <person name="Ogura Y."/>
            <person name="Gotoh Y."/>
            <person name="Hayashi T."/>
        </authorList>
    </citation>
    <scope>NUCLEOTIDE SEQUENCE [LARGE SCALE GENOMIC DNA]</scope>
    <source>
        <strain evidence="1 2">JCM6362</strain>
    </source>
</reference>
<dbReference type="Proteomes" id="UP000069654">
    <property type="component" value="Unassembled WGS sequence"/>
</dbReference>
<dbReference type="STRING" id="1797.RMCT_2757"/>
<dbReference type="AlphaFoldDB" id="A0A100XFM9"/>
<protein>
    <recommendedName>
        <fullName evidence="3">Peptidase M50</fullName>
    </recommendedName>
</protein>